<dbReference type="RefSeq" id="WP_131304917.1">
    <property type="nucleotide sequence ID" value="NZ_SJFN01000001.1"/>
</dbReference>
<sequence>MIRFEQVGKTWRDGSAALEAVDGEVRRGEVVALCGPSGAGKSTLLRTVNRLVEVDRGRVVLDGTDVRRLRLDRLRRRVGFVFQSIDLFRHLSAVDNVALILRRAGGLSRGESRQRAELWLDRVGMADRAGSLPAALSGGQQQRVAIARAMCLDPEVLLLDEPTSALDPELVTGVRTLLRDLAARGTTMIVVTHEAGFARGVADRLWQVTNGRLVADRPAREAAA</sequence>
<comment type="similarity">
    <text evidence="2">Belongs to the ABC transporter superfamily.</text>
</comment>
<dbReference type="GO" id="GO:0005886">
    <property type="term" value="C:plasma membrane"/>
    <property type="evidence" value="ECO:0007669"/>
    <property type="project" value="UniProtKB-SubCell"/>
</dbReference>
<dbReference type="PROSITE" id="PS50893">
    <property type="entry name" value="ABC_TRANSPORTER_2"/>
    <property type="match status" value="1"/>
</dbReference>
<proteinExistence type="inferred from homology"/>
<dbReference type="InterPro" id="IPR027417">
    <property type="entry name" value="P-loop_NTPase"/>
</dbReference>
<dbReference type="PROSITE" id="PS00211">
    <property type="entry name" value="ABC_TRANSPORTER_1"/>
    <property type="match status" value="1"/>
</dbReference>
<evidence type="ECO:0000256" key="5">
    <source>
        <dbReference type="ARBA" id="ARBA00022741"/>
    </source>
</evidence>
<keyword evidence="7" id="KW-0472">Membrane</keyword>
<dbReference type="Proteomes" id="UP000292781">
    <property type="component" value="Unassembled WGS sequence"/>
</dbReference>
<dbReference type="InterPro" id="IPR003439">
    <property type="entry name" value="ABC_transporter-like_ATP-bd"/>
</dbReference>
<evidence type="ECO:0000313" key="9">
    <source>
        <dbReference type="EMBL" id="TBW41292.1"/>
    </source>
</evidence>
<dbReference type="Pfam" id="PF00005">
    <property type="entry name" value="ABC_tran"/>
    <property type="match status" value="1"/>
</dbReference>
<dbReference type="OrthoDB" id="9802264at2"/>
<evidence type="ECO:0000259" key="8">
    <source>
        <dbReference type="PROSITE" id="PS50893"/>
    </source>
</evidence>
<evidence type="ECO:0000256" key="4">
    <source>
        <dbReference type="ARBA" id="ARBA00022475"/>
    </source>
</evidence>
<dbReference type="SMART" id="SM00382">
    <property type="entry name" value="AAA"/>
    <property type="match status" value="1"/>
</dbReference>
<dbReference type="EMBL" id="SJFN01000001">
    <property type="protein sequence ID" value="TBW41292.1"/>
    <property type="molecule type" value="Genomic_DNA"/>
</dbReference>
<dbReference type="SUPFAM" id="SSF52540">
    <property type="entry name" value="P-loop containing nucleoside triphosphate hydrolases"/>
    <property type="match status" value="1"/>
</dbReference>
<dbReference type="GO" id="GO:0016887">
    <property type="term" value="F:ATP hydrolysis activity"/>
    <property type="evidence" value="ECO:0007669"/>
    <property type="project" value="InterPro"/>
</dbReference>
<evidence type="ECO:0000256" key="7">
    <source>
        <dbReference type="ARBA" id="ARBA00023136"/>
    </source>
</evidence>
<protein>
    <submittedName>
        <fullName evidence="9">Amino acid ABC transporter ATP-binding protein</fullName>
    </submittedName>
</protein>
<reference evidence="9 10" key="1">
    <citation type="submission" date="2019-02" db="EMBL/GenBank/DDBJ databases">
        <title>Siculibacillus lacustris gen. nov., sp. nov., a new rosette-forming bacterium isolated from a freshwater crater lake (Lake St. Ana, Romania).</title>
        <authorList>
            <person name="Felfoldi T."/>
            <person name="Marton Z."/>
            <person name="Szabo A."/>
            <person name="Mentes A."/>
            <person name="Boka K."/>
            <person name="Marialigeti K."/>
            <person name="Mathe I."/>
            <person name="Koncz M."/>
            <person name="Schumann P."/>
            <person name="Toth E."/>
        </authorList>
    </citation>
    <scope>NUCLEOTIDE SEQUENCE [LARGE SCALE GENOMIC DNA]</scope>
    <source>
        <strain evidence="9 10">SA-279</strain>
    </source>
</reference>
<dbReference type="InterPro" id="IPR050086">
    <property type="entry name" value="MetN_ABC_transporter-like"/>
</dbReference>
<dbReference type="PANTHER" id="PTHR43166">
    <property type="entry name" value="AMINO ACID IMPORT ATP-BINDING PROTEIN"/>
    <property type="match status" value="1"/>
</dbReference>
<keyword evidence="3" id="KW-0813">Transport</keyword>
<evidence type="ECO:0000256" key="6">
    <source>
        <dbReference type="ARBA" id="ARBA00022840"/>
    </source>
</evidence>
<keyword evidence="4" id="KW-1003">Cell membrane</keyword>
<evidence type="ECO:0000256" key="2">
    <source>
        <dbReference type="ARBA" id="ARBA00005417"/>
    </source>
</evidence>
<dbReference type="InterPro" id="IPR017871">
    <property type="entry name" value="ABC_transporter-like_CS"/>
</dbReference>
<dbReference type="InterPro" id="IPR003593">
    <property type="entry name" value="AAA+_ATPase"/>
</dbReference>
<gene>
    <name evidence="9" type="ORF">EYW49_00780</name>
</gene>
<keyword evidence="5" id="KW-0547">Nucleotide-binding</keyword>
<dbReference type="Gene3D" id="3.40.50.300">
    <property type="entry name" value="P-loop containing nucleotide triphosphate hydrolases"/>
    <property type="match status" value="1"/>
</dbReference>
<dbReference type="PANTHER" id="PTHR43166:SF9">
    <property type="entry name" value="GLUTAMATE_ASPARTATE IMPORT ATP-BINDING PROTEIN GLTL"/>
    <property type="match status" value="1"/>
</dbReference>
<dbReference type="GO" id="GO:0005524">
    <property type="term" value="F:ATP binding"/>
    <property type="evidence" value="ECO:0007669"/>
    <property type="project" value="UniProtKB-KW"/>
</dbReference>
<comment type="subcellular location">
    <subcellularLocation>
        <location evidence="1">Cell membrane</location>
        <topology evidence="1">Peripheral membrane protein</topology>
    </subcellularLocation>
</comment>
<comment type="caution">
    <text evidence="9">The sequence shown here is derived from an EMBL/GenBank/DDBJ whole genome shotgun (WGS) entry which is preliminary data.</text>
</comment>
<evidence type="ECO:0000313" key="10">
    <source>
        <dbReference type="Proteomes" id="UP000292781"/>
    </source>
</evidence>
<organism evidence="9 10">
    <name type="scientific">Siculibacillus lacustris</name>
    <dbReference type="NCBI Taxonomy" id="1549641"/>
    <lineage>
        <taxon>Bacteria</taxon>
        <taxon>Pseudomonadati</taxon>
        <taxon>Pseudomonadota</taxon>
        <taxon>Alphaproteobacteria</taxon>
        <taxon>Hyphomicrobiales</taxon>
        <taxon>Ancalomicrobiaceae</taxon>
        <taxon>Siculibacillus</taxon>
    </lineage>
</organism>
<keyword evidence="10" id="KW-1185">Reference proteome</keyword>
<evidence type="ECO:0000256" key="3">
    <source>
        <dbReference type="ARBA" id="ARBA00022448"/>
    </source>
</evidence>
<dbReference type="AlphaFoldDB" id="A0A4Q9VXS1"/>
<accession>A0A4Q9VXS1</accession>
<evidence type="ECO:0000256" key="1">
    <source>
        <dbReference type="ARBA" id="ARBA00004202"/>
    </source>
</evidence>
<keyword evidence="6 9" id="KW-0067">ATP-binding</keyword>
<name>A0A4Q9VXS1_9HYPH</name>
<feature type="domain" description="ABC transporter" evidence="8">
    <location>
        <begin position="2"/>
        <end position="224"/>
    </location>
</feature>